<dbReference type="OrthoDB" id="9590017at2"/>
<keyword evidence="4" id="KW-1185">Reference proteome</keyword>
<evidence type="ECO:0000313" key="4">
    <source>
        <dbReference type="Proteomes" id="UP000318065"/>
    </source>
</evidence>
<dbReference type="EMBL" id="AP019791">
    <property type="protein sequence ID" value="BBL79426.1"/>
    <property type="molecule type" value="Genomic_DNA"/>
</dbReference>
<keyword evidence="1" id="KW-0479">Metal-binding</keyword>
<reference evidence="3" key="1">
    <citation type="journal article" date="2019" name="Microbiol. Resour. Announc.">
        <title>Complete Genome Sequence of Rubrobacter xylanophilus Strain AA3-22, Isolated from Arima Onsen in Japan.</title>
        <authorList>
            <person name="Tomariguchi N."/>
            <person name="Miyazaki K."/>
        </authorList>
    </citation>
    <scope>NUCLEOTIDE SEQUENCE [LARGE SCALE GENOMIC DNA]</scope>
    <source>
        <strain evidence="3">AA3-22</strain>
    </source>
</reference>
<accession>A0A510HHF5</accession>
<dbReference type="GO" id="GO:0008270">
    <property type="term" value="F:zinc ion binding"/>
    <property type="evidence" value="ECO:0007669"/>
    <property type="project" value="UniProtKB-KW"/>
</dbReference>
<dbReference type="PROSITE" id="PS50966">
    <property type="entry name" value="ZF_SWIM"/>
    <property type="match status" value="1"/>
</dbReference>
<evidence type="ECO:0000256" key="1">
    <source>
        <dbReference type="PROSITE-ProRule" id="PRU00325"/>
    </source>
</evidence>
<keyword evidence="1" id="KW-0863">Zinc-finger</keyword>
<name>A0A510HHF5_9ACTN</name>
<dbReference type="InterPro" id="IPR007527">
    <property type="entry name" value="Znf_SWIM"/>
</dbReference>
<organism evidence="3 4">
    <name type="scientific">Rubrobacter xylanophilus</name>
    <dbReference type="NCBI Taxonomy" id="49319"/>
    <lineage>
        <taxon>Bacteria</taxon>
        <taxon>Bacillati</taxon>
        <taxon>Actinomycetota</taxon>
        <taxon>Rubrobacteria</taxon>
        <taxon>Rubrobacterales</taxon>
        <taxon>Rubrobacteraceae</taxon>
        <taxon>Rubrobacter</taxon>
    </lineage>
</organism>
<dbReference type="Pfam" id="PF04434">
    <property type="entry name" value="SWIM"/>
    <property type="match status" value="1"/>
</dbReference>
<evidence type="ECO:0000313" key="3">
    <source>
        <dbReference type="EMBL" id="BBL79426.1"/>
    </source>
</evidence>
<evidence type="ECO:0000259" key="2">
    <source>
        <dbReference type="PROSITE" id="PS50966"/>
    </source>
</evidence>
<feature type="domain" description="SWIM-type" evidence="2">
    <location>
        <begin position="44"/>
        <end position="77"/>
    </location>
</feature>
<gene>
    <name evidence="3" type="ORF">RxyAA322_12800</name>
</gene>
<proteinExistence type="predicted"/>
<keyword evidence="1" id="KW-0862">Zinc</keyword>
<protein>
    <recommendedName>
        <fullName evidence="2">SWIM-type domain-containing protein</fullName>
    </recommendedName>
</protein>
<sequence length="91" mass="10040">MSESSVARRARRGLALWHDRGAEIRPMPAGGLSVPSCSQPGRSYRVSLAGEGRCGCADWRRRRQPCKHLFAALIWAAKQRRALVLAGRRAA</sequence>
<dbReference type="Proteomes" id="UP000318065">
    <property type="component" value="Chromosome"/>
</dbReference>
<dbReference type="AlphaFoldDB" id="A0A510HHF5"/>
<dbReference type="RefSeq" id="WP_143527434.1">
    <property type="nucleotide sequence ID" value="NZ_AP019791.1"/>
</dbReference>